<organism evidence="5 6">
    <name type="scientific">Marinospirillum alkalitolerans</name>
    <dbReference type="NCBI Taxonomy" id="3123374"/>
    <lineage>
        <taxon>Bacteria</taxon>
        <taxon>Pseudomonadati</taxon>
        <taxon>Pseudomonadota</taxon>
        <taxon>Gammaproteobacteria</taxon>
        <taxon>Oceanospirillales</taxon>
        <taxon>Oceanospirillaceae</taxon>
        <taxon>Marinospirillum</taxon>
    </lineage>
</organism>
<keyword evidence="2 5" id="KW-0378">Hydrolase</keyword>
<dbReference type="GO" id="GO:0016787">
    <property type="term" value="F:hydrolase activity"/>
    <property type="evidence" value="ECO:0007669"/>
    <property type="project" value="UniProtKB-KW"/>
</dbReference>
<evidence type="ECO:0000313" key="6">
    <source>
        <dbReference type="Proteomes" id="UP001621714"/>
    </source>
</evidence>
<dbReference type="InterPro" id="IPR041492">
    <property type="entry name" value="HAD_2"/>
</dbReference>
<proteinExistence type="predicted"/>
<dbReference type="SFLD" id="SFLDG01129">
    <property type="entry name" value="C1.5:_HAD__Beta-PGM__Phosphata"/>
    <property type="match status" value="1"/>
</dbReference>
<dbReference type="PANTHER" id="PTHR43434:SF23">
    <property type="entry name" value="PHOSPHOGLYCOLATE PHOSPHATASE"/>
    <property type="match status" value="1"/>
</dbReference>
<dbReference type="InterPro" id="IPR023198">
    <property type="entry name" value="PGP-like_dom2"/>
</dbReference>
<evidence type="ECO:0000256" key="3">
    <source>
        <dbReference type="ARBA" id="ARBA00022842"/>
    </source>
</evidence>
<keyword evidence="3" id="KW-0460">Magnesium</keyword>
<accession>A0ABW8PYX2</accession>
<dbReference type="InterPro" id="IPR050155">
    <property type="entry name" value="HAD-like_hydrolase_sf"/>
</dbReference>
<dbReference type="Proteomes" id="UP001621714">
    <property type="component" value="Unassembled WGS sequence"/>
</dbReference>
<evidence type="ECO:0000256" key="2">
    <source>
        <dbReference type="ARBA" id="ARBA00022801"/>
    </source>
</evidence>
<gene>
    <name evidence="5" type="ORF">V6U78_10580</name>
</gene>
<dbReference type="SFLD" id="SFLDS00003">
    <property type="entry name" value="Haloacid_Dehalogenase"/>
    <property type="match status" value="1"/>
</dbReference>
<protein>
    <submittedName>
        <fullName evidence="5">HAD-IA family hydrolase</fullName>
    </submittedName>
</protein>
<evidence type="ECO:0000256" key="1">
    <source>
        <dbReference type="ARBA" id="ARBA00022723"/>
    </source>
</evidence>
<dbReference type="NCBIfam" id="TIGR01549">
    <property type="entry name" value="HAD-SF-IA-v1"/>
    <property type="match status" value="1"/>
</dbReference>
<dbReference type="Gene3D" id="3.40.50.1000">
    <property type="entry name" value="HAD superfamily/HAD-like"/>
    <property type="match status" value="1"/>
</dbReference>
<dbReference type="SUPFAM" id="SSF56784">
    <property type="entry name" value="HAD-like"/>
    <property type="match status" value="1"/>
</dbReference>
<evidence type="ECO:0000313" key="5">
    <source>
        <dbReference type="EMBL" id="MFK7161482.1"/>
    </source>
</evidence>
<dbReference type="InterPro" id="IPR023214">
    <property type="entry name" value="HAD_sf"/>
</dbReference>
<dbReference type="RefSeq" id="WP_405340385.1">
    <property type="nucleotide sequence ID" value="NZ_JBANFI010000006.1"/>
</dbReference>
<comment type="caution">
    <text evidence="5">The sequence shown here is derived from an EMBL/GenBank/DDBJ whole genome shotgun (WGS) entry which is preliminary data.</text>
</comment>
<reference evidence="5 6" key="1">
    <citation type="submission" date="2024-02" db="EMBL/GenBank/DDBJ databases">
        <title>Marinospirillum sp. MEB 164 isolated from Lonar lake sediment.</title>
        <authorList>
            <person name="Joshi A."/>
            <person name="Thite S."/>
        </authorList>
    </citation>
    <scope>NUCLEOTIDE SEQUENCE [LARGE SCALE GENOMIC DNA]</scope>
    <source>
        <strain evidence="5 6">MEB164</strain>
    </source>
</reference>
<keyword evidence="4" id="KW-0119">Carbohydrate metabolism</keyword>
<keyword evidence="6" id="KW-1185">Reference proteome</keyword>
<dbReference type="Pfam" id="PF13419">
    <property type="entry name" value="HAD_2"/>
    <property type="match status" value="1"/>
</dbReference>
<dbReference type="Gene3D" id="1.10.150.240">
    <property type="entry name" value="Putative phosphatase, domain 2"/>
    <property type="match status" value="1"/>
</dbReference>
<dbReference type="NCBIfam" id="TIGR01509">
    <property type="entry name" value="HAD-SF-IA-v3"/>
    <property type="match status" value="1"/>
</dbReference>
<dbReference type="InterPro" id="IPR036412">
    <property type="entry name" value="HAD-like_sf"/>
</dbReference>
<name>A0ABW8PYX2_9GAMM</name>
<sequence length="235" mass="26083">MDTEPPRSQPIQAILFDLDGTLVDTAPDLAQALNRLREEEGLSPLPYALIRDQVSNGGNALIQLGFGLTPDHPDQPRLRQRLLDLYAQAPAQYSQVFPGLDQLLLELERQPLPWGIVTNKPRFYTELVLRGLKLHPQVVVCPEDLGVSKPDPAPLLFAARQLAVAPEACVYIGDHQRDIEAGKRAGMRTLTAGFGYIPRDENPQHWQSDFIAETAAALVHWLQPRLADELAFAFG</sequence>
<evidence type="ECO:0000256" key="4">
    <source>
        <dbReference type="ARBA" id="ARBA00023277"/>
    </source>
</evidence>
<dbReference type="EMBL" id="JBANFI010000006">
    <property type="protein sequence ID" value="MFK7161482.1"/>
    <property type="molecule type" value="Genomic_DNA"/>
</dbReference>
<dbReference type="PANTHER" id="PTHR43434">
    <property type="entry name" value="PHOSPHOGLYCOLATE PHOSPHATASE"/>
    <property type="match status" value="1"/>
</dbReference>
<dbReference type="SFLD" id="SFLDG01135">
    <property type="entry name" value="C1.5.6:_HAD__Beta-PGM__Phospha"/>
    <property type="match status" value="1"/>
</dbReference>
<keyword evidence="1" id="KW-0479">Metal-binding</keyword>
<dbReference type="InterPro" id="IPR006439">
    <property type="entry name" value="HAD-SF_hydro_IA"/>
</dbReference>